<reference evidence="2 3" key="1">
    <citation type="submission" date="2021-06" db="EMBL/GenBank/DDBJ databases">
        <authorList>
            <person name="Kallberg Y."/>
            <person name="Tangrot J."/>
            <person name="Rosling A."/>
        </authorList>
    </citation>
    <scope>NUCLEOTIDE SEQUENCE [LARGE SCALE GENOMIC DNA]</scope>
    <source>
        <strain evidence="2 3">120-4 pot B 10/14</strain>
    </source>
</reference>
<dbReference type="PROSITE" id="PS50011">
    <property type="entry name" value="PROTEIN_KINASE_DOM"/>
    <property type="match status" value="1"/>
</dbReference>
<name>A0ABN7VN07_GIGMA</name>
<evidence type="ECO:0000313" key="3">
    <source>
        <dbReference type="Proteomes" id="UP000789901"/>
    </source>
</evidence>
<dbReference type="EMBL" id="CAJVQB010017750">
    <property type="protein sequence ID" value="CAG8785341.1"/>
    <property type="molecule type" value="Genomic_DNA"/>
</dbReference>
<dbReference type="Gene3D" id="1.10.510.10">
    <property type="entry name" value="Transferase(Phosphotransferase) domain 1"/>
    <property type="match status" value="1"/>
</dbReference>
<gene>
    <name evidence="2" type="ORF">GMARGA_LOCUS20342</name>
</gene>
<evidence type="ECO:0000259" key="1">
    <source>
        <dbReference type="PROSITE" id="PS50011"/>
    </source>
</evidence>
<evidence type="ECO:0000313" key="2">
    <source>
        <dbReference type="EMBL" id="CAG8785341.1"/>
    </source>
</evidence>
<proteinExistence type="predicted"/>
<organism evidence="2 3">
    <name type="scientific">Gigaspora margarita</name>
    <dbReference type="NCBI Taxonomy" id="4874"/>
    <lineage>
        <taxon>Eukaryota</taxon>
        <taxon>Fungi</taxon>
        <taxon>Fungi incertae sedis</taxon>
        <taxon>Mucoromycota</taxon>
        <taxon>Glomeromycotina</taxon>
        <taxon>Glomeromycetes</taxon>
        <taxon>Diversisporales</taxon>
        <taxon>Gigasporaceae</taxon>
        <taxon>Gigaspora</taxon>
    </lineage>
</organism>
<protein>
    <submittedName>
        <fullName evidence="2">43522_t:CDS:1</fullName>
    </submittedName>
</protein>
<dbReference type="InterPro" id="IPR011009">
    <property type="entry name" value="Kinase-like_dom_sf"/>
</dbReference>
<dbReference type="SUPFAM" id="SSF56112">
    <property type="entry name" value="Protein kinase-like (PK-like)"/>
    <property type="match status" value="1"/>
</dbReference>
<accession>A0ABN7VN07</accession>
<feature type="domain" description="Protein kinase" evidence="1">
    <location>
        <begin position="70"/>
        <end position="288"/>
    </location>
</feature>
<keyword evidence="3" id="KW-1185">Reference proteome</keyword>
<dbReference type="InterPro" id="IPR000719">
    <property type="entry name" value="Prot_kinase_dom"/>
</dbReference>
<dbReference type="Pfam" id="PF07714">
    <property type="entry name" value="PK_Tyr_Ser-Thr"/>
    <property type="match status" value="1"/>
</dbReference>
<sequence length="288" mass="34004">MTTRLPPDTCVGCERTLNINSWCQCQNERSVQKFNTWTSNDIKMDNIIQLTQRCAQKSMNSLEWIPFDDLDFVKFKSRGSFSTIYSAKWMDGPRNRWDKDDTDWVRNGPMECALKRIENSQSLSTEYLDNVSVLKHHQYLYGEFMADFFGISRDPKGCFIFVMRLYDKNLYQYIDDIENFRWENVIFILRSITYGLKRIHDNGHYHSNLHGGNLFISANNAVITDVGLYELCEMLDSWATVIQHNPTSTISRQFRDTNRERSVFENRTIDPRAIYICRLLNFIRESNN</sequence>
<dbReference type="Proteomes" id="UP000789901">
    <property type="component" value="Unassembled WGS sequence"/>
</dbReference>
<dbReference type="InterPro" id="IPR001245">
    <property type="entry name" value="Ser-Thr/Tyr_kinase_cat_dom"/>
</dbReference>
<dbReference type="SMART" id="SM00220">
    <property type="entry name" value="S_TKc"/>
    <property type="match status" value="1"/>
</dbReference>
<comment type="caution">
    <text evidence="2">The sequence shown here is derived from an EMBL/GenBank/DDBJ whole genome shotgun (WGS) entry which is preliminary data.</text>
</comment>